<name>A0A1L9VCE4_ASPGL</name>
<dbReference type="Gene3D" id="2.170.270.10">
    <property type="entry name" value="SET domain"/>
    <property type="match status" value="1"/>
</dbReference>
<evidence type="ECO:0000259" key="1">
    <source>
        <dbReference type="PROSITE" id="PS50280"/>
    </source>
</evidence>
<feature type="domain" description="SET" evidence="1">
    <location>
        <begin position="33"/>
        <end position="150"/>
    </location>
</feature>
<gene>
    <name evidence="2" type="ORF">ASPGLDRAFT_50089</name>
</gene>
<dbReference type="PANTHER" id="PTHR47332:SF4">
    <property type="entry name" value="SET DOMAIN-CONTAINING PROTEIN 5"/>
    <property type="match status" value="1"/>
</dbReference>
<dbReference type="PANTHER" id="PTHR47332">
    <property type="entry name" value="SET DOMAIN-CONTAINING PROTEIN 5"/>
    <property type="match status" value="1"/>
</dbReference>
<dbReference type="AlphaFoldDB" id="A0A1L9VCE4"/>
<dbReference type="Proteomes" id="UP000184300">
    <property type="component" value="Unassembled WGS sequence"/>
</dbReference>
<accession>A0A1L9VCE4</accession>
<evidence type="ECO:0000313" key="2">
    <source>
        <dbReference type="EMBL" id="OJJ81563.1"/>
    </source>
</evidence>
<reference evidence="3" key="1">
    <citation type="journal article" date="2017" name="Genome Biol.">
        <title>Comparative genomics reveals high biological diversity and specific adaptations in the industrially and medically important fungal genus Aspergillus.</title>
        <authorList>
            <person name="de Vries R.P."/>
            <person name="Riley R."/>
            <person name="Wiebenga A."/>
            <person name="Aguilar-Osorio G."/>
            <person name="Amillis S."/>
            <person name="Uchima C.A."/>
            <person name="Anderluh G."/>
            <person name="Asadollahi M."/>
            <person name="Askin M."/>
            <person name="Barry K."/>
            <person name="Battaglia E."/>
            <person name="Bayram O."/>
            <person name="Benocci T."/>
            <person name="Braus-Stromeyer S.A."/>
            <person name="Caldana C."/>
            <person name="Canovas D."/>
            <person name="Cerqueira G.C."/>
            <person name="Chen F."/>
            <person name="Chen W."/>
            <person name="Choi C."/>
            <person name="Clum A."/>
            <person name="Dos Santos R.A."/>
            <person name="Damasio A.R."/>
            <person name="Diallinas G."/>
            <person name="Emri T."/>
            <person name="Fekete E."/>
            <person name="Flipphi M."/>
            <person name="Freyberg S."/>
            <person name="Gallo A."/>
            <person name="Gournas C."/>
            <person name="Habgood R."/>
            <person name="Hainaut M."/>
            <person name="Harispe M.L."/>
            <person name="Henrissat B."/>
            <person name="Hilden K.S."/>
            <person name="Hope R."/>
            <person name="Hossain A."/>
            <person name="Karabika E."/>
            <person name="Karaffa L."/>
            <person name="Karanyi Z."/>
            <person name="Krasevec N."/>
            <person name="Kuo A."/>
            <person name="Kusch H."/>
            <person name="LaButti K."/>
            <person name="Lagendijk E.L."/>
            <person name="Lapidus A."/>
            <person name="Levasseur A."/>
            <person name="Lindquist E."/>
            <person name="Lipzen A."/>
            <person name="Logrieco A.F."/>
            <person name="MacCabe A."/>
            <person name="Maekelae M.R."/>
            <person name="Malavazi I."/>
            <person name="Melin P."/>
            <person name="Meyer V."/>
            <person name="Mielnichuk N."/>
            <person name="Miskei M."/>
            <person name="Molnar A.P."/>
            <person name="Mule G."/>
            <person name="Ngan C.Y."/>
            <person name="Orejas M."/>
            <person name="Orosz E."/>
            <person name="Ouedraogo J.P."/>
            <person name="Overkamp K.M."/>
            <person name="Park H.-S."/>
            <person name="Perrone G."/>
            <person name="Piumi F."/>
            <person name="Punt P.J."/>
            <person name="Ram A.F."/>
            <person name="Ramon A."/>
            <person name="Rauscher S."/>
            <person name="Record E."/>
            <person name="Riano-Pachon D.M."/>
            <person name="Robert V."/>
            <person name="Roehrig J."/>
            <person name="Ruller R."/>
            <person name="Salamov A."/>
            <person name="Salih N.S."/>
            <person name="Samson R.A."/>
            <person name="Sandor E."/>
            <person name="Sanguinetti M."/>
            <person name="Schuetze T."/>
            <person name="Sepcic K."/>
            <person name="Shelest E."/>
            <person name="Sherlock G."/>
            <person name="Sophianopoulou V."/>
            <person name="Squina F.M."/>
            <person name="Sun H."/>
            <person name="Susca A."/>
            <person name="Todd R.B."/>
            <person name="Tsang A."/>
            <person name="Unkles S.E."/>
            <person name="van de Wiele N."/>
            <person name="van Rossen-Uffink D."/>
            <person name="Oliveira J.V."/>
            <person name="Vesth T.C."/>
            <person name="Visser J."/>
            <person name="Yu J.-H."/>
            <person name="Zhou M."/>
            <person name="Andersen M.R."/>
            <person name="Archer D.B."/>
            <person name="Baker S.E."/>
            <person name="Benoit I."/>
            <person name="Brakhage A.A."/>
            <person name="Braus G.H."/>
            <person name="Fischer R."/>
            <person name="Frisvad J.C."/>
            <person name="Goldman G.H."/>
            <person name="Houbraken J."/>
            <person name="Oakley B."/>
            <person name="Pocsi I."/>
            <person name="Scazzocchio C."/>
            <person name="Seiboth B."/>
            <person name="vanKuyk P.A."/>
            <person name="Wortman J."/>
            <person name="Dyer P.S."/>
            <person name="Grigoriev I.V."/>
        </authorList>
    </citation>
    <scope>NUCLEOTIDE SEQUENCE [LARGE SCALE GENOMIC DNA]</scope>
    <source>
        <strain evidence="3">CBS 516.65</strain>
    </source>
</reference>
<dbReference type="SUPFAM" id="SSF82199">
    <property type="entry name" value="SET domain"/>
    <property type="match status" value="1"/>
</dbReference>
<dbReference type="STRING" id="1160497.A0A1L9VCE4"/>
<keyword evidence="3" id="KW-1185">Reference proteome</keyword>
<dbReference type="GeneID" id="34463500"/>
<dbReference type="RefSeq" id="XP_022398261.1">
    <property type="nucleotide sequence ID" value="XM_022547239.1"/>
</dbReference>
<dbReference type="VEuPathDB" id="FungiDB:ASPGLDRAFT_50089"/>
<dbReference type="InterPro" id="IPR053185">
    <property type="entry name" value="SET_domain_protein"/>
</dbReference>
<dbReference type="Pfam" id="PF00856">
    <property type="entry name" value="SET"/>
    <property type="match status" value="1"/>
</dbReference>
<sequence>MVDSIDVHASAKYDNAASLNHNLQPGDIILREAPLFVVQQPSNGRNGSFLCSIFNAKNIPASTVEYEIQKLSPEHKAELRKIACEEDTDISRFRSCNYDIRPKQNEAPTALGIFSKGSYVNHSCQPNALYFWDEETESMIWVALKHIVAG</sequence>
<dbReference type="InterPro" id="IPR046341">
    <property type="entry name" value="SET_dom_sf"/>
</dbReference>
<dbReference type="PROSITE" id="PS50280">
    <property type="entry name" value="SET"/>
    <property type="match status" value="1"/>
</dbReference>
<dbReference type="EMBL" id="KV878905">
    <property type="protein sequence ID" value="OJJ81563.1"/>
    <property type="molecule type" value="Genomic_DNA"/>
</dbReference>
<dbReference type="InterPro" id="IPR001214">
    <property type="entry name" value="SET_dom"/>
</dbReference>
<organism evidence="2 3">
    <name type="scientific">Aspergillus glaucus CBS 516.65</name>
    <dbReference type="NCBI Taxonomy" id="1160497"/>
    <lineage>
        <taxon>Eukaryota</taxon>
        <taxon>Fungi</taxon>
        <taxon>Dikarya</taxon>
        <taxon>Ascomycota</taxon>
        <taxon>Pezizomycotina</taxon>
        <taxon>Eurotiomycetes</taxon>
        <taxon>Eurotiomycetidae</taxon>
        <taxon>Eurotiales</taxon>
        <taxon>Aspergillaceae</taxon>
        <taxon>Aspergillus</taxon>
        <taxon>Aspergillus subgen. Aspergillus</taxon>
    </lineage>
</organism>
<protein>
    <recommendedName>
        <fullName evidence="1">SET domain-containing protein</fullName>
    </recommendedName>
</protein>
<proteinExistence type="predicted"/>
<dbReference type="OrthoDB" id="265717at2759"/>
<evidence type="ECO:0000313" key="3">
    <source>
        <dbReference type="Proteomes" id="UP000184300"/>
    </source>
</evidence>